<evidence type="ECO:0000313" key="4">
    <source>
        <dbReference type="EMBL" id="EJU03573.1"/>
    </source>
</evidence>
<dbReference type="InterPro" id="IPR007206">
    <property type="entry name" value="Protein_HGH1_C"/>
</dbReference>
<dbReference type="OrthoDB" id="338814at2759"/>
<evidence type="ECO:0000259" key="2">
    <source>
        <dbReference type="Pfam" id="PF04063"/>
    </source>
</evidence>
<dbReference type="PANTHER" id="PTHR13387:SF9">
    <property type="entry name" value="PROTEIN HGH1 HOMOLOG"/>
    <property type="match status" value="1"/>
</dbReference>
<dbReference type="Pfam" id="PF04064">
    <property type="entry name" value="DUF384"/>
    <property type="match status" value="1"/>
</dbReference>
<dbReference type="SUPFAM" id="SSF48371">
    <property type="entry name" value="ARM repeat"/>
    <property type="match status" value="1"/>
</dbReference>
<dbReference type="HOGENOM" id="CLU_037769_2_0_1"/>
<dbReference type="RefSeq" id="XP_040630467.1">
    <property type="nucleotide sequence ID" value="XM_040777181.1"/>
</dbReference>
<proteinExistence type="inferred from homology"/>
<dbReference type="GeneID" id="63692243"/>
<dbReference type="InterPro" id="IPR007205">
    <property type="entry name" value="Protein_HGH1_N"/>
</dbReference>
<dbReference type="Pfam" id="PF04063">
    <property type="entry name" value="DUF383"/>
    <property type="match status" value="1"/>
</dbReference>
<organism evidence="4 5">
    <name type="scientific">Dacryopinax primogenitus (strain DJM 731)</name>
    <name type="common">Brown rot fungus</name>
    <dbReference type="NCBI Taxonomy" id="1858805"/>
    <lineage>
        <taxon>Eukaryota</taxon>
        <taxon>Fungi</taxon>
        <taxon>Dikarya</taxon>
        <taxon>Basidiomycota</taxon>
        <taxon>Agaricomycotina</taxon>
        <taxon>Dacrymycetes</taxon>
        <taxon>Dacrymycetales</taxon>
        <taxon>Dacrymycetaceae</taxon>
        <taxon>Dacryopinax</taxon>
    </lineage>
</organism>
<dbReference type="PANTHER" id="PTHR13387">
    <property type="entry name" value="PROTEIN HGH1 HOMOLOG"/>
    <property type="match status" value="1"/>
</dbReference>
<dbReference type="AlphaFoldDB" id="M5GET5"/>
<feature type="domain" description="Protein HGH1 N-terminal" evidence="2">
    <location>
        <begin position="109"/>
        <end position="350"/>
    </location>
</feature>
<dbReference type="OMA" id="MCILLTN"/>
<evidence type="ECO:0000256" key="1">
    <source>
        <dbReference type="ARBA" id="ARBA00006712"/>
    </source>
</evidence>
<reference evidence="4 5" key="1">
    <citation type="journal article" date="2012" name="Science">
        <title>The Paleozoic origin of enzymatic lignin decomposition reconstructed from 31 fungal genomes.</title>
        <authorList>
            <person name="Floudas D."/>
            <person name="Binder M."/>
            <person name="Riley R."/>
            <person name="Barry K."/>
            <person name="Blanchette R.A."/>
            <person name="Henrissat B."/>
            <person name="Martinez A.T."/>
            <person name="Otillar R."/>
            <person name="Spatafora J.W."/>
            <person name="Yadav J.S."/>
            <person name="Aerts A."/>
            <person name="Benoit I."/>
            <person name="Boyd A."/>
            <person name="Carlson A."/>
            <person name="Copeland A."/>
            <person name="Coutinho P.M."/>
            <person name="de Vries R.P."/>
            <person name="Ferreira P."/>
            <person name="Findley K."/>
            <person name="Foster B."/>
            <person name="Gaskell J."/>
            <person name="Glotzer D."/>
            <person name="Gorecki P."/>
            <person name="Heitman J."/>
            <person name="Hesse C."/>
            <person name="Hori C."/>
            <person name="Igarashi K."/>
            <person name="Jurgens J.A."/>
            <person name="Kallen N."/>
            <person name="Kersten P."/>
            <person name="Kohler A."/>
            <person name="Kuees U."/>
            <person name="Kumar T.K.A."/>
            <person name="Kuo A."/>
            <person name="LaButti K."/>
            <person name="Larrondo L.F."/>
            <person name="Lindquist E."/>
            <person name="Ling A."/>
            <person name="Lombard V."/>
            <person name="Lucas S."/>
            <person name="Lundell T."/>
            <person name="Martin R."/>
            <person name="McLaughlin D.J."/>
            <person name="Morgenstern I."/>
            <person name="Morin E."/>
            <person name="Murat C."/>
            <person name="Nagy L.G."/>
            <person name="Nolan M."/>
            <person name="Ohm R.A."/>
            <person name="Patyshakuliyeva A."/>
            <person name="Rokas A."/>
            <person name="Ruiz-Duenas F.J."/>
            <person name="Sabat G."/>
            <person name="Salamov A."/>
            <person name="Samejima M."/>
            <person name="Schmutz J."/>
            <person name="Slot J.C."/>
            <person name="St John F."/>
            <person name="Stenlid J."/>
            <person name="Sun H."/>
            <person name="Sun S."/>
            <person name="Syed K."/>
            <person name="Tsang A."/>
            <person name="Wiebenga A."/>
            <person name="Young D."/>
            <person name="Pisabarro A."/>
            <person name="Eastwood D.C."/>
            <person name="Martin F."/>
            <person name="Cullen D."/>
            <person name="Grigoriev I.V."/>
            <person name="Hibbett D.S."/>
        </authorList>
    </citation>
    <scope>NUCLEOTIDE SEQUENCE [LARGE SCALE GENOMIC DNA]</scope>
    <source>
        <strain evidence="4 5">DJM-731 SS1</strain>
    </source>
</reference>
<comment type="similarity">
    <text evidence="1">Belongs to the HGH1 family.</text>
</comment>
<gene>
    <name evidence="4" type="ORF">DACRYDRAFT_93893</name>
</gene>
<keyword evidence="5" id="KW-1185">Reference proteome</keyword>
<evidence type="ECO:0000313" key="5">
    <source>
        <dbReference type="Proteomes" id="UP000030653"/>
    </source>
</evidence>
<protein>
    <submittedName>
        <fullName evidence="4">DUF383-domain-containing protein</fullName>
    </submittedName>
</protein>
<name>M5GET5_DACPD</name>
<dbReference type="InterPro" id="IPR039717">
    <property type="entry name" value="Hgh1"/>
</dbReference>
<accession>M5GET5</accession>
<dbReference type="Proteomes" id="UP000030653">
    <property type="component" value="Unassembled WGS sequence"/>
</dbReference>
<evidence type="ECO:0000259" key="3">
    <source>
        <dbReference type="Pfam" id="PF04064"/>
    </source>
</evidence>
<dbReference type="InterPro" id="IPR016024">
    <property type="entry name" value="ARM-type_fold"/>
</dbReference>
<sequence length="437" mass="48318">MSMEAQLEELLQFLHGRNPQARQVALANLVGHTAKESLYRSLFVPRSSGGLKPKGEGKQAVVIRDLKLLCMDQPATAHDAFRALVNISDNVQVISHLIDTTFLIFLASYILNPTSVLADLACMLLSNITVNPSACSTLVMMKLPVIPLPKEKPPFYPTASRSATSNAPASYRPSQQEIQVAALPLLLDAFIDGAHVQVAGETQEKRKGDLHFLSSVFANISAIPAGRTFFLTPLSPEPSVFGEGGRAEYMLAKLLAFTEHTDLIRRGGVLSTIKNCAFYAPAHRALLSPETVKVKCPPSEIPAPGISILPFLLLPLAGPEEFDLDDQELLHPTLQFLPPTKSREKDPVLRLTIIESFLLLCTTHWGRERLRENGTYQIIRVMHETEEDEKVIEHIDRLVNLLKRDETEETKKDDGIVARELAEEGLIPDDEDAIMEV</sequence>
<dbReference type="EMBL" id="JH795859">
    <property type="protein sequence ID" value="EJU03573.1"/>
    <property type="molecule type" value="Genomic_DNA"/>
</dbReference>
<dbReference type="STRING" id="1858805.M5GET5"/>
<feature type="domain" description="Protein HGH1 C-terminal" evidence="3">
    <location>
        <begin position="357"/>
        <end position="409"/>
    </location>
</feature>